<proteinExistence type="predicted"/>
<dbReference type="EMBL" id="ML996700">
    <property type="protein sequence ID" value="KAF2398390.1"/>
    <property type="molecule type" value="Genomic_DNA"/>
</dbReference>
<sequence>MPGTVFIDRCANSHLDHKSSSTIGRRTLEPMCRFPICLPMRRSAEGLNLGCPRLWRDTARLTLTHLLPAPVCRIYLKSEDFPCKCCWGPHSWDTVRLMIKGSISKLRCQPVAQISSTGHTDIRSRSDFDGRRLTCSHPWTSKMQLPLRIAAIFTHRVLTIVSQRVSSTETLIGYLYSGHPHDDRHSVGHQ</sequence>
<evidence type="ECO:0000313" key="1">
    <source>
        <dbReference type="EMBL" id="KAF2398390.1"/>
    </source>
</evidence>
<reference evidence="1" key="1">
    <citation type="journal article" date="2020" name="Stud. Mycol.">
        <title>101 Dothideomycetes genomes: a test case for predicting lifestyles and emergence of pathogens.</title>
        <authorList>
            <person name="Haridas S."/>
            <person name="Albert R."/>
            <person name="Binder M."/>
            <person name="Bloem J."/>
            <person name="Labutti K."/>
            <person name="Salamov A."/>
            <person name="Andreopoulos B."/>
            <person name="Baker S."/>
            <person name="Barry K."/>
            <person name="Bills G."/>
            <person name="Bluhm B."/>
            <person name="Cannon C."/>
            <person name="Castanera R."/>
            <person name="Culley D."/>
            <person name="Daum C."/>
            <person name="Ezra D."/>
            <person name="Gonzalez J."/>
            <person name="Henrissat B."/>
            <person name="Kuo A."/>
            <person name="Liang C."/>
            <person name="Lipzen A."/>
            <person name="Lutzoni F."/>
            <person name="Magnuson J."/>
            <person name="Mondo S."/>
            <person name="Nolan M."/>
            <person name="Ohm R."/>
            <person name="Pangilinan J."/>
            <person name="Park H.-J."/>
            <person name="Ramirez L."/>
            <person name="Alfaro M."/>
            <person name="Sun H."/>
            <person name="Tritt A."/>
            <person name="Yoshinaga Y."/>
            <person name="Zwiers L.-H."/>
            <person name="Turgeon B."/>
            <person name="Goodwin S."/>
            <person name="Spatafora J."/>
            <person name="Crous P."/>
            <person name="Grigoriev I."/>
        </authorList>
    </citation>
    <scope>NUCLEOTIDE SEQUENCE</scope>
    <source>
        <strain evidence="1">CBS 262.69</strain>
    </source>
</reference>
<accession>A0A6G1HQU3</accession>
<gene>
    <name evidence="1" type="ORF">EJ06DRAFT_106225</name>
</gene>
<keyword evidence="2" id="KW-1185">Reference proteome</keyword>
<dbReference type="Proteomes" id="UP000799640">
    <property type="component" value="Unassembled WGS sequence"/>
</dbReference>
<dbReference type="AlphaFoldDB" id="A0A6G1HQU3"/>
<organism evidence="1 2">
    <name type="scientific">Trichodelitschia bisporula</name>
    <dbReference type="NCBI Taxonomy" id="703511"/>
    <lineage>
        <taxon>Eukaryota</taxon>
        <taxon>Fungi</taxon>
        <taxon>Dikarya</taxon>
        <taxon>Ascomycota</taxon>
        <taxon>Pezizomycotina</taxon>
        <taxon>Dothideomycetes</taxon>
        <taxon>Dothideomycetes incertae sedis</taxon>
        <taxon>Phaeotrichales</taxon>
        <taxon>Phaeotrichaceae</taxon>
        <taxon>Trichodelitschia</taxon>
    </lineage>
</organism>
<protein>
    <submittedName>
        <fullName evidence="1">Uncharacterized protein</fullName>
    </submittedName>
</protein>
<name>A0A6G1HQU3_9PEZI</name>
<evidence type="ECO:0000313" key="2">
    <source>
        <dbReference type="Proteomes" id="UP000799640"/>
    </source>
</evidence>